<organism evidence="1 2">
    <name type="scientific">Bauhinia variegata</name>
    <name type="common">Purple orchid tree</name>
    <name type="synonym">Phanera variegata</name>
    <dbReference type="NCBI Taxonomy" id="167791"/>
    <lineage>
        <taxon>Eukaryota</taxon>
        <taxon>Viridiplantae</taxon>
        <taxon>Streptophyta</taxon>
        <taxon>Embryophyta</taxon>
        <taxon>Tracheophyta</taxon>
        <taxon>Spermatophyta</taxon>
        <taxon>Magnoliopsida</taxon>
        <taxon>eudicotyledons</taxon>
        <taxon>Gunneridae</taxon>
        <taxon>Pentapetalae</taxon>
        <taxon>rosids</taxon>
        <taxon>fabids</taxon>
        <taxon>Fabales</taxon>
        <taxon>Fabaceae</taxon>
        <taxon>Cercidoideae</taxon>
        <taxon>Cercideae</taxon>
        <taxon>Bauhiniinae</taxon>
        <taxon>Bauhinia</taxon>
    </lineage>
</organism>
<comment type="caution">
    <text evidence="1">The sequence shown here is derived from an EMBL/GenBank/DDBJ whole genome shotgun (WGS) entry which is preliminary data.</text>
</comment>
<accession>A0ACB9MJA9</accession>
<sequence>MPDYDERYEGNEEDVETYEGGSSPQPRESGHGGPDDHSNSKSHHGSRDYDRESSRSKEKERDKGRDKERKREKEKDRDRERSRDRDGERSRDRERDGERSRDREKSKDRERDRDREHQRDRHRDRSERRDRGRDRDDDDYYRSRDFDRRRDYDRDREDRHRGRSRSRSGVISEHRSRSRSRSRSKSKRTSGFDMAPPASAMLANAAAAAAGQIPGTSPAIPGMFPNMFPLATSQVQPFGALPVMPVQAMTQQATRHARRVYVGGLPPTANEQSVATFFSQVMAKIGGNTAGPGDAVVNVYINHDKKFAFVEMRSVEEASNAMALDGIIFEGAPVKVRRPTDYNPSLAATLGPSQPNPNLNLAAVGLTPGSAGGLDGPDRIFVGGLPYYFTETQIRELLETFGPLRGFDLVKDRETGNSKGYAFCVYQDLAVTDIACAALNGIKMGDKTLTVRRANQGANQPKPEQESILMHAQQQIALQKLMLQPALVATKVVCLTQAVSADELKDDEDYEEIVEDMRQECLKFGNLVNVVIPRPNPNGEPSPGVGKVFLEYADVEGSTKARSGLNGRKFGGNQVAAVFYPENKFAQGDYDG</sequence>
<dbReference type="EMBL" id="CM039434">
    <property type="protein sequence ID" value="KAI4324238.1"/>
    <property type="molecule type" value="Genomic_DNA"/>
</dbReference>
<name>A0ACB9MJA9_BAUVA</name>
<protein>
    <submittedName>
        <fullName evidence="1">Uncharacterized protein</fullName>
    </submittedName>
</protein>
<reference evidence="1 2" key="1">
    <citation type="journal article" date="2022" name="DNA Res.">
        <title>Chromosomal-level genome assembly of the orchid tree Bauhinia variegata (Leguminosae; Cercidoideae) supports the allotetraploid origin hypothesis of Bauhinia.</title>
        <authorList>
            <person name="Zhong Y."/>
            <person name="Chen Y."/>
            <person name="Zheng D."/>
            <person name="Pang J."/>
            <person name="Liu Y."/>
            <person name="Luo S."/>
            <person name="Meng S."/>
            <person name="Qian L."/>
            <person name="Wei D."/>
            <person name="Dai S."/>
            <person name="Zhou R."/>
        </authorList>
    </citation>
    <scope>NUCLEOTIDE SEQUENCE [LARGE SCALE GENOMIC DNA]</scope>
    <source>
        <strain evidence="1">BV-YZ2020</strain>
    </source>
</reference>
<evidence type="ECO:0000313" key="2">
    <source>
        <dbReference type="Proteomes" id="UP000828941"/>
    </source>
</evidence>
<proteinExistence type="predicted"/>
<evidence type="ECO:0000313" key="1">
    <source>
        <dbReference type="EMBL" id="KAI4324238.1"/>
    </source>
</evidence>
<dbReference type="Proteomes" id="UP000828941">
    <property type="component" value="Chromosome 9"/>
</dbReference>
<gene>
    <name evidence="1" type="ORF">L6164_023792</name>
</gene>
<keyword evidence="2" id="KW-1185">Reference proteome</keyword>